<dbReference type="Proteomes" id="UP000663864">
    <property type="component" value="Unassembled WGS sequence"/>
</dbReference>
<comment type="caution">
    <text evidence="3">The sequence shown here is derived from an EMBL/GenBank/DDBJ whole genome shotgun (WGS) entry which is preliminary data.</text>
</comment>
<feature type="region of interest" description="Disordered" evidence="1">
    <location>
        <begin position="1"/>
        <end position="51"/>
    </location>
</feature>
<feature type="region of interest" description="Disordered" evidence="1">
    <location>
        <begin position="208"/>
        <end position="249"/>
    </location>
</feature>
<evidence type="ECO:0000256" key="1">
    <source>
        <dbReference type="SAM" id="MobiDB-lite"/>
    </source>
</evidence>
<dbReference type="InterPro" id="IPR057692">
    <property type="entry name" value="DUF7932"/>
</dbReference>
<accession>A0A815RTF1</accession>
<proteinExistence type="predicted"/>
<evidence type="ECO:0000259" key="2">
    <source>
        <dbReference type="Pfam" id="PF25560"/>
    </source>
</evidence>
<feature type="compositionally biased region" description="Gly residues" evidence="1">
    <location>
        <begin position="24"/>
        <end position="33"/>
    </location>
</feature>
<organism evidence="3 4">
    <name type="scientific">Rotaria sordida</name>
    <dbReference type="NCBI Taxonomy" id="392033"/>
    <lineage>
        <taxon>Eukaryota</taxon>
        <taxon>Metazoa</taxon>
        <taxon>Spiralia</taxon>
        <taxon>Gnathifera</taxon>
        <taxon>Rotifera</taxon>
        <taxon>Eurotatoria</taxon>
        <taxon>Bdelloidea</taxon>
        <taxon>Philodinida</taxon>
        <taxon>Philodinidae</taxon>
        <taxon>Rotaria</taxon>
    </lineage>
</organism>
<dbReference type="Pfam" id="PF25560">
    <property type="entry name" value="DUF7932"/>
    <property type="match status" value="1"/>
</dbReference>
<feature type="compositionally biased region" description="Polar residues" evidence="1">
    <location>
        <begin position="1"/>
        <end position="16"/>
    </location>
</feature>
<feature type="domain" description="DUF7932" evidence="2">
    <location>
        <begin position="279"/>
        <end position="402"/>
    </location>
</feature>
<gene>
    <name evidence="3" type="ORF">ZHD862_LOCUS36578</name>
</gene>
<feature type="compositionally biased region" description="Gly residues" evidence="1">
    <location>
        <begin position="214"/>
        <end position="236"/>
    </location>
</feature>
<evidence type="ECO:0000313" key="3">
    <source>
        <dbReference type="EMBL" id="CAF1481323.1"/>
    </source>
</evidence>
<evidence type="ECO:0000313" key="4">
    <source>
        <dbReference type="Proteomes" id="UP000663864"/>
    </source>
</evidence>
<dbReference type="AlphaFoldDB" id="A0A815RTF1"/>
<sequence>MSGHSGSNGESSINGTSGSSGHIGMPGGTGGRGNDGRDGLDGKPGQSGTDSQHALIRLQGTMENLNVQLKTFGQFNNSSKLFTSIDWNFTNTVSEANYYFSLAESKGVILIQAIGGNGGDGGQGGQGGNGGCGGSGGYGRNQSSGYYVSGGNVADGERGGDGGAGGNGGNGGSGGTGGNAGAGGHIQVRSVDPRLFMLIEMDCRAGREGKGGEGGRGGSGGCGGSGGSGGKGGWSGPAGLPGTNGATGSHGCAASDGSIQYAVVDTDDNILETGSDKYHASVCCYTITDENNDEIYEPNSDFFITNVKWTNNGAMVLPNGSVLSFRSTKYISNDINDVSVLTGANINEVLLDSHRFKCHMNAPSTCSLNRPYIQPVQITSEIHLLNRVFNGSEVSTTLICQYSIQITGIQMPSFLGPNEQAVVNINFTNISARSYGECSDSAGSVEFILSTNSLIKVVLMNEKSLYQITSDGRGLYRINDKILPKSRKHIRFKIALDDKVKNQVYENLFWNIDLLLRDTLIERRTNNIRVIPLFIPNIRTDLLLVTNSQFSRAEFLAYQNLFRLFNYSSQILDIERYGVLYNSELKWLNTTDLIIFIYSNPQSTFNTIKSQLFLQHMNSSENAGFICIGNCESNELDFALFDYNKLKFINTKQKKKSEVNNHLWSSIGFRRPNVEELIEKANKIRINFEKQEDHKFLYQVVYNNAINTETTRFTKVIYGNKYLYKSTLDSQVGNRLIMITSANPLLVASHLPFALVTPLLNSNRQSDIDPLCKKTLHNKSELSRIIQSEIDLTSNFGRLLCALLFYQGFEKSHAIISEKHELANCVFKIGLNKFSFDEVLASLAMSIIEREYDRGTLEFPLSKQLV</sequence>
<dbReference type="EMBL" id="CAJNOT010006062">
    <property type="protein sequence ID" value="CAF1481323.1"/>
    <property type="molecule type" value="Genomic_DNA"/>
</dbReference>
<feature type="region of interest" description="Disordered" evidence="1">
    <location>
        <begin position="149"/>
        <end position="185"/>
    </location>
</feature>
<protein>
    <recommendedName>
        <fullName evidence="2">DUF7932 domain-containing protein</fullName>
    </recommendedName>
</protein>
<name>A0A815RTF1_9BILA</name>
<feature type="compositionally biased region" description="Gly residues" evidence="1">
    <location>
        <begin position="161"/>
        <end position="184"/>
    </location>
</feature>
<reference evidence="3" key="1">
    <citation type="submission" date="2021-02" db="EMBL/GenBank/DDBJ databases">
        <authorList>
            <person name="Nowell W R."/>
        </authorList>
    </citation>
    <scope>NUCLEOTIDE SEQUENCE</scope>
</reference>